<accession>A0A7T8K8J1</accession>
<reference evidence="2" key="1">
    <citation type="submission" date="2021-01" db="EMBL/GenBank/DDBJ databases">
        <title>Caligus Genome Assembly.</title>
        <authorList>
            <person name="Gallardo-Escarate C."/>
        </authorList>
    </citation>
    <scope>NUCLEOTIDE SEQUENCE [LARGE SCALE GENOMIC DNA]</scope>
</reference>
<proteinExistence type="predicted"/>
<dbReference type="Proteomes" id="UP000595437">
    <property type="component" value="Chromosome 6"/>
</dbReference>
<keyword evidence="2" id="KW-1185">Reference proteome</keyword>
<evidence type="ECO:0000313" key="1">
    <source>
        <dbReference type="EMBL" id="QQP49181.1"/>
    </source>
</evidence>
<gene>
    <name evidence="1" type="ORF">FKW44_009740</name>
</gene>
<sequence>MILKVDGCAKRYLVETNPSIRAAGEFIPTVTLVEAYKYLGFKVNSNGFVGTNVLQDLKSCLGYLDASELRTDHKLISFKKYVWPRHIYILTRGEYSMEYLKKLDIVVNVWVRKICELFPDTPNVFIHASVADGGLGFPTYQVNIPLTKLERLKKLRASEDQLVVRESQDCSWAKSVREPKIARREVLSGGSARSAWADDLYAKVDTKA</sequence>
<evidence type="ECO:0000313" key="2">
    <source>
        <dbReference type="Proteomes" id="UP000595437"/>
    </source>
</evidence>
<protein>
    <submittedName>
        <fullName evidence="1">Uncharacterized protein</fullName>
    </submittedName>
</protein>
<organism evidence="1 2">
    <name type="scientific">Caligus rogercresseyi</name>
    <name type="common">Sea louse</name>
    <dbReference type="NCBI Taxonomy" id="217165"/>
    <lineage>
        <taxon>Eukaryota</taxon>
        <taxon>Metazoa</taxon>
        <taxon>Ecdysozoa</taxon>
        <taxon>Arthropoda</taxon>
        <taxon>Crustacea</taxon>
        <taxon>Multicrustacea</taxon>
        <taxon>Hexanauplia</taxon>
        <taxon>Copepoda</taxon>
        <taxon>Siphonostomatoida</taxon>
        <taxon>Caligidae</taxon>
        <taxon>Caligus</taxon>
    </lineage>
</organism>
<dbReference type="EMBL" id="CP045895">
    <property type="protein sequence ID" value="QQP49181.1"/>
    <property type="molecule type" value="Genomic_DNA"/>
</dbReference>
<name>A0A7T8K8J1_CALRO</name>
<dbReference type="AlphaFoldDB" id="A0A7T8K8J1"/>
<dbReference type="OrthoDB" id="8197512at2759"/>